<protein>
    <submittedName>
        <fullName evidence="2">Uncharacterized protein</fullName>
    </submittedName>
</protein>
<reference evidence="3" key="1">
    <citation type="submission" date="2020-02" db="EMBL/GenBank/DDBJ databases">
        <title>Genomic and physiological characterization of two novel Nitrospinaceae genera.</title>
        <authorList>
            <person name="Mueller A.J."/>
            <person name="Jung M.-Y."/>
            <person name="Strachan C.R."/>
            <person name="Herbold C.W."/>
            <person name="Kirkegaard R.H."/>
            <person name="Daims H."/>
        </authorList>
    </citation>
    <scope>NUCLEOTIDE SEQUENCE [LARGE SCALE GENOMIC DNA]</scope>
</reference>
<dbReference type="AlphaFoldDB" id="A0A7T0C3U4"/>
<evidence type="ECO:0000256" key="1">
    <source>
        <dbReference type="SAM" id="MobiDB-lite"/>
    </source>
</evidence>
<dbReference type="KEGG" id="nva:G3M78_11660"/>
<name>A0A7T0C3U4_9BACT</name>
<feature type="compositionally biased region" description="Basic and acidic residues" evidence="1">
    <location>
        <begin position="36"/>
        <end position="53"/>
    </location>
</feature>
<feature type="compositionally biased region" description="Acidic residues" evidence="1">
    <location>
        <begin position="77"/>
        <end position="88"/>
    </location>
</feature>
<gene>
    <name evidence="2" type="ORF">G3M78_11660</name>
</gene>
<evidence type="ECO:0000313" key="3">
    <source>
        <dbReference type="Proteomes" id="UP000594464"/>
    </source>
</evidence>
<dbReference type="EMBL" id="CP048620">
    <property type="protein sequence ID" value="QPJ66014.1"/>
    <property type="molecule type" value="Genomic_DNA"/>
</dbReference>
<dbReference type="Proteomes" id="UP000594464">
    <property type="component" value="Chromosome"/>
</dbReference>
<evidence type="ECO:0000313" key="2">
    <source>
        <dbReference type="EMBL" id="QPJ66014.1"/>
    </source>
</evidence>
<organism evidence="2 3">
    <name type="scientific">Candidatus Nitrohelix vancouverensis</name>
    <dbReference type="NCBI Taxonomy" id="2705534"/>
    <lineage>
        <taxon>Bacteria</taxon>
        <taxon>Pseudomonadati</taxon>
        <taxon>Nitrospinota/Tectimicrobiota group</taxon>
        <taxon>Nitrospinota</taxon>
        <taxon>Nitrospinia</taxon>
        <taxon>Nitrospinales</taxon>
        <taxon>Nitrospinaceae</taxon>
        <taxon>Candidatus Nitrohelix</taxon>
    </lineage>
</organism>
<proteinExistence type="predicted"/>
<feature type="compositionally biased region" description="Basic and acidic residues" evidence="1">
    <location>
        <begin position="98"/>
        <end position="111"/>
    </location>
</feature>
<accession>A0A7T0C3U4</accession>
<feature type="region of interest" description="Disordered" evidence="1">
    <location>
        <begin position="33"/>
        <end position="111"/>
    </location>
</feature>
<feature type="compositionally biased region" description="Polar residues" evidence="1">
    <location>
        <begin position="58"/>
        <end position="71"/>
    </location>
</feature>
<sequence>MSSIVPINTQQVLHMGHIVEKVQDVAQHLPAVTHQQLEEERIEEDERRRKEVQELDESSSITPFDADSSNQQTPEQKDDEEEKEELALTEEASVDQPKTSEEDGHKIDLVV</sequence>